<dbReference type="RefSeq" id="WP_065307442.1">
    <property type="nucleotide sequence ID" value="NZ_LOCQ01000051.1"/>
</dbReference>
<name>A0A1A7C416_9BURK</name>
<keyword evidence="2" id="KW-1185">Reference proteome</keyword>
<dbReference type="EMBL" id="LOCQ01000051">
    <property type="protein sequence ID" value="OBV39784.1"/>
    <property type="molecule type" value="Genomic_DNA"/>
</dbReference>
<dbReference type="STRING" id="1747903.ASR47_10126"/>
<sequence>MKHHIARQIIPKIISTVLLTGCASAPSAPVRVEVPVMVPCIGELPPRPAYEFDKLPATATDGEIILALARDWSRGRIYEVVLEAAITGCRLNDLPTKIN</sequence>
<accession>A0A1A7C416</accession>
<gene>
    <name evidence="1" type="ORF">ASR47_10126</name>
</gene>
<protein>
    <submittedName>
        <fullName evidence="1">Uncharacterized protein</fullName>
    </submittedName>
</protein>
<comment type="caution">
    <text evidence="1">The sequence shown here is derived from an EMBL/GenBank/DDBJ whole genome shotgun (WGS) entry which is preliminary data.</text>
</comment>
<proteinExistence type="predicted"/>
<evidence type="ECO:0000313" key="1">
    <source>
        <dbReference type="EMBL" id="OBV39784.1"/>
    </source>
</evidence>
<dbReference type="OrthoDB" id="8704422at2"/>
<dbReference type="Proteomes" id="UP000092713">
    <property type="component" value="Unassembled WGS sequence"/>
</dbReference>
<reference evidence="1 2" key="1">
    <citation type="submission" date="2016-04" db="EMBL/GenBank/DDBJ databases">
        <title>Draft genome sequence of Janthinobacterium psychrotolerans sp. nov., isolated from freshwater sediments in Denmark.</title>
        <authorList>
            <person name="Gong X."/>
            <person name="Skrivergaard S."/>
            <person name="Korsgaard B.S."/>
            <person name="Schreiber L."/>
            <person name="Marshall I.P."/>
            <person name="Finster K."/>
            <person name="Schramm A."/>
        </authorList>
    </citation>
    <scope>NUCLEOTIDE SEQUENCE [LARGE SCALE GENOMIC DNA]</scope>
    <source>
        <strain evidence="1 2">S3-2</strain>
    </source>
</reference>
<evidence type="ECO:0000313" key="2">
    <source>
        <dbReference type="Proteomes" id="UP000092713"/>
    </source>
</evidence>
<organism evidence="1 2">
    <name type="scientific">Janthinobacterium psychrotolerans</name>
    <dbReference type="NCBI Taxonomy" id="1747903"/>
    <lineage>
        <taxon>Bacteria</taxon>
        <taxon>Pseudomonadati</taxon>
        <taxon>Pseudomonadota</taxon>
        <taxon>Betaproteobacteria</taxon>
        <taxon>Burkholderiales</taxon>
        <taxon>Oxalobacteraceae</taxon>
        <taxon>Janthinobacterium</taxon>
    </lineage>
</organism>
<dbReference type="AlphaFoldDB" id="A0A1A7C416"/>